<gene>
    <name evidence="1" type="ORF">PDTA9734_46760</name>
</gene>
<reference evidence="1 2" key="1">
    <citation type="submission" date="2021-12" db="EMBL/GenBank/DDBJ databases">
        <title>Complete genome sequence of Phytobacter diazotrophicus TA9734.</title>
        <authorList>
            <person name="Kubota H."/>
            <person name="Nakayama Y."/>
            <person name="Ariyoshi T."/>
        </authorList>
    </citation>
    <scope>NUCLEOTIDE SEQUENCE [LARGE SCALE GENOMIC DNA]</scope>
    <source>
        <strain evidence="1 2">TA9734</strain>
    </source>
</reference>
<evidence type="ECO:0000313" key="2">
    <source>
        <dbReference type="Proteomes" id="UP001320460"/>
    </source>
</evidence>
<keyword evidence="2" id="KW-1185">Reference proteome</keyword>
<organism evidence="1 2">
    <name type="scientific">Phytobacter diazotrophicus</name>
    <dbReference type="NCBI Taxonomy" id="395631"/>
    <lineage>
        <taxon>Bacteria</taxon>
        <taxon>Pseudomonadati</taxon>
        <taxon>Pseudomonadota</taxon>
        <taxon>Gammaproteobacteria</taxon>
        <taxon>Enterobacterales</taxon>
        <taxon>Enterobacteriaceae</taxon>
        <taxon>Phytobacter</taxon>
    </lineage>
</organism>
<dbReference type="EMBL" id="AP025334">
    <property type="protein sequence ID" value="BDD53189.1"/>
    <property type="molecule type" value="Genomic_DNA"/>
</dbReference>
<protein>
    <submittedName>
        <fullName evidence="1">Uncharacterized protein</fullName>
    </submittedName>
</protein>
<evidence type="ECO:0000313" key="1">
    <source>
        <dbReference type="EMBL" id="BDD53189.1"/>
    </source>
</evidence>
<name>A0ABN6LVE2_9ENTR</name>
<sequence length="42" mass="4819">MLSRSCKYGIVVSKIPVMTVGLGDILERHFPEYELTFCRSLE</sequence>
<proteinExistence type="predicted"/>
<dbReference type="Proteomes" id="UP001320460">
    <property type="component" value="Chromosome"/>
</dbReference>
<accession>A0ABN6LVE2</accession>